<evidence type="ECO:0000256" key="1">
    <source>
        <dbReference type="ARBA" id="ARBA00005439"/>
    </source>
</evidence>
<sequence>MGAIHSYQAVKLVNDPKSENSGLRLVQIDAEAKPYPAYQLMTPQQLLEERAKLREEKKAHKGVGAVQSMRFSSDITKHDLAHKVHKIDSFIERKSLVKISISNPRNSKKTTEDMIKLADNILKSLTSKATYQTPPALKGTALNCILRPLSDKEASTGKKK</sequence>
<protein>
    <submittedName>
        <fullName evidence="5">Hypp3865 protein</fullName>
    </submittedName>
</protein>
<dbReference type="Gene3D" id="3.30.110.10">
    <property type="entry name" value="Translation initiation factor 3 (IF-3), C-terminal domain"/>
    <property type="match status" value="1"/>
</dbReference>
<feature type="domain" description="Translation initiation factor 3 C-terminal" evidence="4">
    <location>
        <begin position="66"/>
        <end position="148"/>
    </location>
</feature>
<dbReference type="InterPro" id="IPR019815">
    <property type="entry name" value="Translation_initiation_fac_3_C"/>
</dbReference>
<evidence type="ECO:0000313" key="6">
    <source>
        <dbReference type="Proteomes" id="UP000838412"/>
    </source>
</evidence>
<dbReference type="AlphaFoldDB" id="A0A8K0EYZ8"/>
<evidence type="ECO:0000259" key="4">
    <source>
        <dbReference type="Pfam" id="PF00707"/>
    </source>
</evidence>
<dbReference type="GO" id="GO:0005739">
    <property type="term" value="C:mitochondrion"/>
    <property type="evidence" value="ECO:0007669"/>
    <property type="project" value="TreeGrafter"/>
</dbReference>
<dbReference type="InterPro" id="IPR001288">
    <property type="entry name" value="Translation_initiation_fac_3"/>
</dbReference>
<evidence type="ECO:0000313" key="5">
    <source>
        <dbReference type="EMBL" id="CAH1268381.1"/>
    </source>
</evidence>
<dbReference type="PANTHER" id="PTHR10938">
    <property type="entry name" value="TRANSLATION INITIATION FACTOR IF-3"/>
    <property type="match status" value="1"/>
</dbReference>
<dbReference type="GO" id="GO:0043022">
    <property type="term" value="F:ribosome binding"/>
    <property type="evidence" value="ECO:0007669"/>
    <property type="project" value="TreeGrafter"/>
</dbReference>
<evidence type="ECO:0000256" key="3">
    <source>
        <dbReference type="ARBA" id="ARBA00022917"/>
    </source>
</evidence>
<dbReference type="GO" id="GO:0003743">
    <property type="term" value="F:translation initiation factor activity"/>
    <property type="evidence" value="ECO:0007669"/>
    <property type="project" value="UniProtKB-KW"/>
</dbReference>
<proteinExistence type="inferred from homology"/>
<dbReference type="GO" id="GO:0032790">
    <property type="term" value="P:ribosome disassembly"/>
    <property type="evidence" value="ECO:0007669"/>
    <property type="project" value="TreeGrafter"/>
</dbReference>
<reference evidence="5" key="1">
    <citation type="submission" date="2022-01" db="EMBL/GenBank/DDBJ databases">
        <authorList>
            <person name="Braso-Vives M."/>
        </authorList>
    </citation>
    <scope>NUCLEOTIDE SEQUENCE</scope>
</reference>
<evidence type="ECO:0000256" key="2">
    <source>
        <dbReference type="ARBA" id="ARBA00022540"/>
    </source>
</evidence>
<dbReference type="OrthoDB" id="21573at2759"/>
<accession>A0A8K0EYZ8</accession>
<dbReference type="PANTHER" id="PTHR10938:SF0">
    <property type="entry name" value="TRANSLATION INITIATION FACTOR IF-3, MITOCHONDRIAL"/>
    <property type="match status" value="1"/>
</dbReference>
<dbReference type="GO" id="GO:0070124">
    <property type="term" value="P:mitochondrial translational initiation"/>
    <property type="evidence" value="ECO:0007669"/>
    <property type="project" value="TreeGrafter"/>
</dbReference>
<dbReference type="EMBL" id="OV696691">
    <property type="protein sequence ID" value="CAH1268381.1"/>
    <property type="molecule type" value="Genomic_DNA"/>
</dbReference>
<dbReference type="Proteomes" id="UP000838412">
    <property type="component" value="Chromosome 6"/>
</dbReference>
<name>A0A8K0EYZ8_BRALA</name>
<keyword evidence="3" id="KW-0648">Protein biosynthesis</keyword>
<comment type="similarity">
    <text evidence="1">Belongs to the IF-3 family.</text>
</comment>
<dbReference type="InterPro" id="IPR036788">
    <property type="entry name" value="T_IF-3_C_sf"/>
</dbReference>
<keyword evidence="2" id="KW-0396">Initiation factor</keyword>
<dbReference type="SUPFAM" id="SSF55200">
    <property type="entry name" value="Translation initiation factor IF3, C-terminal domain"/>
    <property type="match status" value="1"/>
</dbReference>
<dbReference type="Pfam" id="PF00707">
    <property type="entry name" value="IF3_C"/>
    <property type="match status" value="1"/>
</dbReference>
<gene>
    <name evidence="5" type="primary">Hypp3865</name>
    <name evidence="5" type="ORF">BLAG_LOCUS21334</name>
</gene>
<organism evidence="5 6">
    <name type="scientific">Branchiostoma lanceolatum</name>
    <name type="common">Common lancelet</name>
    <name type="synonym">Amphioxus lanceolatum</name>
    <dbReference type="NCBI Taxonomy" id="7740"/>
    <lineage>
        <taxon>Eukaryota</taxon>
        <taxon>Metazoa</taxon>
        <taxon>Chordata</taxon>
        <taxon>Cephalochordata</taxon>
        <taxon>Leptocardii</taxon>
        <taxon>Amphioxiformes</taxon>
        <taxon>Branchiostomatidae</taxon>
        <taxon>Branchiostoma</taxon>
    </lineage>
</organism>
<keyword evidence="6" id="KW-1185">Reference proteome</keyword>